<comment type="function">
    <text evidence="13">Component of the F(0) channel, it forms part of the peripheral stalk, linking F(1) to F(0).</text>
</comment>
<dbReference type="NCBIfam" id="TIGR01144">
    <property type="entry name" value="ATP_synt_b"/>
    <property type="match status" value="1"/>
</dbReference>
<organism evidence="16 17">
    <name type="scientific">Proteiniborus ethanoligenes</name>
    <dbReference type="NCBI Taxonomy" id="415015"/>
    <lineage>
        <taxon>Bacteria</taxon>
        <taxon>Bacillati</taxon>
        <taxon>Bacillota</taxon>
        <taxon>Clostridia</taxon>
        <taxon>Eubacteriales</taxon>
        <taxon>Proteiniborus</taxon>
    </lineage>
</organism>
<evidence type="ECO:0000313" key="16">
    <source>
        <dbReference type="EMBL" id="SDY67243.1"/>
    </source>
</evidence>
<comment type="subcellular location">
    <subcellularLocation>
        <location evidence="13">Cell membrane</location>
        <topology evidence="13">Single-pass membrane protein</topology>
    </subcellularLocation>
    <subcellularLocation>
        <location evidence="12">Endomembrane system</location>
        <topology evidence="12">Single-pass membrane protein</topology>
    </subcellularLocation>
</comment>
<dbReference type="PANTHER" id="PTHR33445">
    <property type="entry name" value="ATP SYNTHASE SUBUNIT B', CHLOROPLASTIC"/>
    <property type="match status" value="1"/>
</dbReference>
<evidence type="ECO:0000256" key="11">
    <source>
        <dbReference type="ARBA" id="ARBA00025198"/>
    </source>
</evidence>
<dbReference type="CDD" id="cd06503">
    <property type="entry name" value="ATP-synt_Fo_b"/>
    <property type="match status" value="1"/>
</dbReference>
<dbReference type="GO" id="GO:0046961">
    <property type="term" value="F:proton-transporting ATPase activity, rotational mechanism"/>
    <property type="evidence" value="ECO:0007669"/>
    <property type="project" value="TreeGrafter"/>
</dbReference>
<accession>A0A1H3LSB1</accession>
<evidence type="ECO:0000256" key="1">
    <source>
        <dbReference type="ARBA" id="ARBA00005513"/>
    </source>
</evidence>
<evidence type="ECO:0000313" key="17">
    <source>
        <dbReference type="Proteomes" id="UP000198625"/>
    </source>
</evidence>
<evidence type="ECO:0000256" key="3">
    <source>
        <dbReference type="ARBA" id="ARBA00022475"/>
    </source>
</evidence>
<keyword evidence="4 13" id="KW-0138">CF(0)</keyword>
<feature type="coiled-coil region" evidence="15">
    <location>
        <begin position="44"/>
        <end position="122"/>
    </location>
</feature>
<dbReference type="OrthoDB" id="9795863at2"/>
<evidence type="ECO:0000256" key="2">
    <source>
        <dbReference type="ARBA" id="ARBA00022448"/>
    </source>
</evidence>
<dbReference type="EMBL" id="FNQE01000004">
    <property type="protein sequence ID" value="SDY67243.1"/>
    <property type="molecule type" value="Genomic_DNA"/>
</dbReference>
<dbReference type="Gene3D" id="1.20.5.620">
    <property type="entry name" value="F1F0 ATP synthase subunit B, membrane domain"/>
    <property type="match status" value="1"/>
</dbReference>
<evidence type="ECO:0000256" key="8">
    <source>
        <dbReference type="ARBA" id="ARBA00023065"/>
    </source>
</evidence>
<dbReference type="GO" id="GO:0012505">
    <property type="term" value="C:endomembrane system"/>
    <property type="evidence" value="ECO:0007669"/>
    <property type="project" value="UniProtKB-SubCell"/>
</dbReference>
<evidence type="ECO:0000256" key="5">
    <source>
        <dbReference type="ARBA" id="ARBA00022692"/>
    </source>
</evidence>
<dbReference type="AlphaFoldDB" id="A0A1H3LSB1"/>
<protein>
    <recommendedName>
        <fullName evidence="13">ATP synthase subunit b</fullName>
    </recommendedName>
    <alternativeName>
        <fullName evidence="13">ATP synthase F(0) sector subunit b</fullName>
    </alternativeName>
    <alternativeName>
        <fullName evidence="13">ATPase subunit I</fullName>
    </alternativeName>
    <alternativeName>
        <fullName evidence="13">F-type ATPase subunit b</fullName>
        <shortName evidence="13">F-ATPase subunit b</shortName>
    </alternativeName>
</protein>
<dbReference type="InterPro" id="IPR028987">
    <property type="entry name" value="ATP_synth_B-like_membr_sf"/>
</dbReference>
<evidence type="ECO:0000256" key="6">
    <source>
        <dbReference type="ARBA" id="ARBA00022781"/>
    </source>
</evidence>
<proteinExistence type="inferred from homology"/>
<keyword evidence="8 13" id="KW-0406">Ion transport</keyword>
<dbReference type="STRING" id="415015.SAMN05660462_00620"/>
<evidence type="ECO:0000256" key="12">
    <source>
        <dbReference type="ARBA" id="ARBA00037847"/>
    </source>
</evidence>
<evidence type="ECO:0000256" key="10">
    <source>
        <dbReference type="ARBA" id="ARBA00023310"/>
    </source>
</evidence>
<dbReference type="InterPro" id="IPR002146">
    <property type="entry name" value="ATP_synth_b/b'su_bac/chlpt"/>
</dbReference>
<keyword evidence="6 13" id="KW-0375">Hydrogen ion transport</keyword>
<keyword evidence="9 13" id="KW-0472">Membrane</keyword>
<reference evidence="16 17" key="1">
    <citation type="submission" date="2016-10" db="EMBL/GenBank/DDBJ databases">
        <authorList>
            <person name="de Groot N.N."/>
        </authorList>
    </citation>
    <scope>NUCLEOTIDE SEQUENCE [LARGE SCALE GENOMIC DNA]</scope>
    <source>
        <strain evidence="16 17">DSM 21650</strain>
    </source>
</reference>
<evidence type="ECO:0000256" key="13">
    <source>
        <dbReference type="HAMAP-Rule" id="MF_01398"/>
    </source>
</evidence>
<comment type="function">
    <text evidence="11 13">F(1)F(0) ATP synthase produces ATP from ADP in the presence of a proton or sodium gradient. F-type ATPases consist of two structural domains, F(1) containing the extramembraneous catalytic core and F(0) containing the membrane proton channel, linked together by a central stalk and a peripheral stalk. During catalysis, ATP synthesis in the catalytic domain of F(1) is coupled via a rotary mechanism of the central stalk subunits to proton translocation.</text>
</comment>
<evidence type="ECO:0000256" key="7">
    <source>
        <dbReference type="ARBA" id="ARBA00022989"/>
    </source>
</evidence>
<evidence type="ECO:0000256" key="9">
    <source>
        <dbReference type="ARBA" id="ARBA00023136"/>
    </source>
</evidence>
<comment type="similarity">
    <text evidence="1 13 14">Belongs to the ATPase B chain family.</text>
</comment>
<dbReference type="Proteomes" id="UP000198625">
    <property type="component" value="Unassembled WGS sequence"/>
</dbReference>
<dbReference type="PANTHER" id="PTHR33445:SF1">
    <property type="entry name" value="ATP SYNTHASE SUBUNIT B"/>
    <property type="match status" value="1"/>
</dbReference>
<keyword evidence="5 13" id="KW-0812">Transmembrane</keyword>
<comment type="subunit">
    <text evidence="13">F-type ATPases have 2 components, F(1) - the catalytic core - and F(0) - the membrane proton channel. F(1) has five subunits: alpha(3), beta(3), gamma(1), delta(1), epsilon(1). F(0) has three main subunits: a(1), b(2) and c(10-14). The alpha and beta chains form an alternating ring which encloses part of the gamma chain. F(1) is attached to F(0) by a central stalk formed by the gamma and epsilon chains, while a peripheral stalk is formed by the delta and b chains.</text>
</comment>
<dbReference type="HAMAP" id="MF_01398">
    <property type="entry name" value="ATP_synth_b_bprime"/>
    <property type="match status" value="1"/>
</dbReference>
<keyword evidence="2 13" id="KW-0813">Transport</keyword>
<dbReference type="GO" id="GO:0005886">
    <property type="term" value="C:plasma membrane"/>
    <property type="evidence" value="ECO:0007669"/>
    <property type="project" value="UniProtKB-SubCell"/>
</dbReference>
<sequence>MDVQINVLPDLVNFSLQIAATIVLFLILRHFLFGPVSGFLNARKEKIAKDIDEAKLQREEANALRLEYESRIDEAKNEARVIVDSAKKRGEELKDQIVVEAKTEASNVLAKAKSDIQREREKTMADLKSEVVQIAMMAAEKVVEKSLDEKAHNDMINKFIDEVGEAQWQN</sequence>
<evidence type="ECO:0000256" key="15">
    <source>
        <dbReference type="SAM" id="Coils"/>
    </source>
</evidence>
<dbReference type="InterPro" id="IPR005864">
    <property type="entry name" value="ATP_synth_F0_bsu_bac"/>
</dbReference>
<dbReference type="InterPro" id="IPR050059">
    <property type="entry name" value="ATP_synthase_B_chain"/>
</dbReference>
<keyword evidence="15" id="KW-0175">Coiled coil</keyword>
<evidence type="ECO:0000256" key="4">
    <source>
        <dbReference type="ARBA" id="ARBA00022547"/>
    </source>
</evidence>
<keyword evidence="10 13" id="KW-0066">ATP synthesis</keyword>
<keyword evidence="7 13" id="KW-1133">Transmembrane helix</keyword>
<dbReference type="SUPFAM" id="SSF81573">
    <property type="entry name" value="F1F0 ATP synthase subunit B, membrane domain"/>
    <property type="match status" value="1"/>
</dbReference>
<name>A0A1H3LSB1_9FIRM</name>
<dbReference type="Pfam" id="PF00430">
    <property type="entry name" value="ATP-synt_B"/>
    <property type="match status" value="1"/>
</dbReference>
<feature type="transmembrane region" description="Helical" evidence="13">
    <location>
        <begin position="18"/>
        <end position="40"/>
    </location>
</feature>
<evidence type="ECO:0000256" key="14">
    <source>
        <dbReference type="RuleBase" id="RU003848"/>
    </source>
</evidence>
<dbReference type="GO" id="GO:0046933">
    <property type="term" value="F:proton-transporting ATP synthase activity, rotational mechanism"/>
    <property type="evidence" value="ECO:0007669"/>
    <property type="project" value="UniProtKB-UniRule"/>
</dbReference>
<dbReference type="GO" id="GO:0045259">
    <property type="term" value="C:proton-transporting ATP synthase complex"/>
    <property type="evidence" value="ECO:0007669"/>
    <property type="project" value="UniProtKB-KW"/>
</dbReference>
<gene>
    <name evidence="13" type="primary">atpF</name>
    <name evidence="16" type="ORF">SAMN05660462_00620</name>
</gene>
<dbReference type="RefSeq" id="WP_091727059.1">
    <property type="nucleotide sequence ID" value="NZ_FNQE01000004.1"/>
</dbReference>
<keyword evidence="17" id="KW-1185">Reference proteome</keyword>
<keyword evidence="3 13" id="KW-1003">Cell membrane</keyword>